<dbReference type="InterPro" id="IPR012677">
    <property type="entry name" value="Nucleotide-bd_a/b_plait_sf"/>
</dbReference>
<feature type="compositionally biased region" description="Basic and acidic residues" evidence="3">
    <location>
        <begin position="518"/>
        <end position="527"/>
    </location>
</feature>
<dbReference type="InterPro" id="IPR045537">
    <property type="entry name" value="Lar7_xRRM"/>
</dbReference>
<reference evidence="5 6" key="1">
    <citation type="submission" date="2024-01" db="EMBL/GenBank/DDBJ databases">
        <title>A draft genome for a cacao thread blight-causing isolate of Paramarasmius palmivorus.</title>
        <authorList>
            <person name="Baruah I.K."/>
            <person name="Bukari Y."/>
            <person name="Amoako-Attah I."/>
            <person name="Meinhardt L.W."/>
            <person name="Bailey B.A."/>
            <person name="Cohen S.P."/>
        </authorList>
    </citation>
    <scope>NUCLEOTIDE SEQUENCE [LARGE SCALE GENOMIC DNA]</scope>
    <source>
        <strain evidence="5 6">GH-12</strain>
    </source>
</reference>
<comment type="caution">
    <text evidence="5">The sequence shown here is derived from an EMBL/GenBank/DDBJ whole genome shotgun (WGS) entry which is preliminary data.</text>
</comment>
<evidence type="ECO:0000259" key="4">
    <source>
        <dbReference type="PROSITE" id="PS51939"/>
    </source>
</evidence>
<feature type="domain" description="XRRM" evidence="4">
    <location>
        <begin position="372"/>
        <end position="516"/>
    </location>
</feature>
<evidence type="ECO:0000313" key="6">
    <source>
        <dbReference type="Proteomes" id="UP001383192"/>
    </source>
</evidence>
<proteinExistence type="predicted"/>
<dbReference type="SUPFAM" id="SSF54928">
    <property type="entry name" value="RNA-binding domain, RBD"/>
    <property type="match status" value="1"/>
</dbReference>
<keyword evidence="6" id="KW-1185">Reference proteome</keyword>
<dbReference type="Proteomes" id="UP001383192">
    <property type="component" value="Unassembled WGS sequence"/>
</dbReference>
<sequence>MSSESLSFVPRKVGKPKPSTSLAGSAHTPAISQPSNDHDIIDKPEASSKRQCSEEDTFSLVSLALSDYALWLNSEIRRKIDDSVNSGDEGFVGLNYILHHSPILTGLASSTGSETAIVKAIRSQASPENPAVEVRMVLKKPEWHNWGRAKDQKDTGMYEIRKKDWQSIPSTLTRYTREYWEQRTVYMENIPAQYKSPSGIASFVHNLIASSSIDRTTEPSSTSTSHSLLQLHSCFSTIQAITLPPHQLDKRGDEPKFKGFAFVILSSVENVKHLLEIWSWEQNLSVAAGSYIETDEVREARRIGFRCLSKARWDALKDEYLAYRENLVQELVAFEDQNREDWHGPDDRDSQLPSGEECPNSSLFPHISPSSSFPPSCLVFIRNIHPETNKTTLKALFSKTSNSTSDVGIDYVDFNKGMNSCYLRLTTPGHARNIVEYFAKHSMVQTSGLDSSGTASSAAPPITVELVLDRKEEIYWEKVPLKVRSAAVQKCLEAMEAAKLDSGARGNGGTTADGEDGGVGKDETDGRCRKRRKKKF</sequence>
<dbReference type="AlphaFoldDB" id="A0AAW0BRF9"/>
<dbReference type="PROSITE" id="PS51939">
    <property type="entry name" value="XRRM"/>
    <property type="match status" value="1"/>
</dbReference>
<feature type="compositionally biased region" description="Basic and acidic residues" evidence="3">
    <location>
        <begin position="36"/>
        <end position="51"/>
    </location>
</feature>
<feature type="compositionally biased region" description="Basic and acidic residues" evidence="3">
    <location>
        <begin position="339"/>
        <end position="350"/>
    </location>
</feature>
<evidence type="ECO:0000256" key="2">
    <source>
        <dbReference type="PROSITE-ProRule" id="PRU01288"/>
    </source>
</evidence>
<evidence type="ECO:0000256" key="1">
    <source>
        <dbReference type="ARBA" id="ARBA00022884"/>
    </source>
</evidence>
<dbReference type="InterPro" id="IPR014886">
    <property type="entry name" value="La_xRRM"/>
</dbReference>
<name>A0AAW0BRF9_9AGAR</name>
<dbReference type="GO" id="GO:1904868">
    <property type="term" value="P:telomerase catalytic core complex assembly"/>
    <property type="evidence" value="ECO:0007669"/>
    <property type="project" value="InterPro"/>
</dbReference>
<evidence type="ECO:0000256" key="3">
    <source>
        <dbReference type="SAM" id="MobiDB-lite"/>
    </source>
</evidence>
<evidence type="ECO:0000313" key="5">
    <source>
        <dbReference type="EMBL" id="KAK7029355.1"/>
    </source>
</evidence>
<protein>
    <recommendedName>
        <fullName evidence="4">XRRM domain-containing protein</fullName>
    </recommendedName>
</protein>
<dbReference type="GO" id="GO:1990904">
    <property type="term" value="C:ribonucleoprotein complex"/>
    <property type="evidence" value="ECO:0007669"/>
    <property type="project" value="UniProtKB-UniRule"/>
</dbReference>
<dbReference type="GO" id="GO:0070034">
    <property type="term" value="F:telomerase RNA binding"/>
    <property type="evidence" value="ECO:0007669"/>
    <property type="project" value="InterPro"/>
</dbReference>
<accession>A0AAW0BRF9</accession>
<organism evidence="5 6">
    <name type="scientific">Paramarasmius palmivorus</name>
    <dbReference type="NCBI Taxonomy" id="297713"/>
    <lineage>
        <taxon>Eukaryota</taxon>
        <taxon>Fungi</taxon>
        <taxon>Dikarya</taxon>
        <taxon>Basidiomycota</taxon>
        <taxon>Agaricomycotina</taxon>
        <taxon>Agaricomycetes</taxon>
        <taxon>Agaricomycetidae</taxon>
        <taxon>Agaricales</taxon>
        <taxon>Marasmiineae</taxon>
        <taxon>Marasmiaceae</taxon>
        <taxon>Paramarasmius</taxon>
    </lineage>
</organism>
<dbReference type="EMBL" id="JAYKXP010000084">
    <property type="protein sequence ID" value="KAK7029355.1"/>
    <property type="molecule type" value="Genomic_DNA"/>
</dbReference>
<feature type="region of interest" description="Disordered" evidence="3">
    <location>
        <begin position="502"/>
        <end position="536"/>
    </location>
</feature>
<feature type="region of interest" description="Disordered" evidence="3">
    <location>
        <begin position="1"/>
        <end position="51"/>
    </location>
</feature>
<dbReference type="Gene3D" id="3.30.70.330">
    <property type="match status" value="1"/>
</dbReference>
<keyword evidence="1 2" id="KW-0694">RNA-binding</keyword>
<feature type="region of interest" description="Disordered" evidence="3">
    <location>
        <begin position="339"/>
        <end position="359"/>
    </location>
</feature>
<dbReference type="InterPro" id="IPR035979">
    <property type="entry name" value="RBD_domain_sf"/>
</dbReference>
<gene>
    <name evidence="5" type="ORF">VNI00_014609</name>
</gene>
<dbReference type="Pfam" id="PF19977">
    <property type="entry name" value="xRRM"/>
    <property type="match status" value="1"/>
</dbReference>